<accession>A0A1V8YAD0</accession>
<evidence type="ECO:0000313" key="4">
    <source>
        <dbReference type="Proteomes" id="UP000192477"/>
    </source>
</evidence>
<comment type="caution">
    <text evidence="3">The sequence shown here is derived from an EMBL/GenBank/DDBJ whole genome shotgun (WGS) entry which is preliminary data.</text>
</comment>
<evidence type="ECO:0000259" key="2">
    <source>
        <dbReference type="Pfam" id="PF14501"/>
    </source>
</evidence>
<feature type="transmembrane region" description="Helical" evidence="1">
    <location>
        <begin position="102"/>
        <end position="125"/>
    </location>
</feature>
<dbReference type="GO" id="GO:0042802">
    <property type="term" value="F:identical protein binding"/>
    <property type="evidence" value="ECO:0007669"/>
    <property type="project" value="TreeGrafter"/>
</dbReference>
<dbReference type="InterPro" id="IPR032834">
    <property type="entry name" value="NatK-like_C"/>
</dbReference>
<evidence type="ECO:0000313" key="3">
    <source>
        <dbReference type="EMBL" id="OQO69583.1"/>
    </source>
</evidence>
<feature type="transmembrane region" description="Helical" evidence="1">
    <location>
        <begin position="27"/>
        <end position="52"/>
    </location>
</feature>
<feature type="transmembrane region" description="Helical" evidence="1">
    <location>
        <begin position="146"/>
        <end position="163"/>
    </location>
</feature>
<dbReference type="Proteomes" id="UP000192477">
    <property type="component" value="Unassembled WGS sequence"/>
</dbReference>
<proteinExistence type="predicted"/>
<protein>
    <recommendedName>
        <fullName evidence="2">Sensor histidine kinase NatK-like C-terminal domain-containing protein</fullName>
    </recommendedName>
</protein>
<feature type="transmembrane region" description="Helical" evidence="1">
    <location>
        <begin position="175"/>
        <end position="197"/>
    </location>
</feature>
<keyword evidence="1" id="KW-1133">Transmembrane helix</keyword>
<dbReference type="STRING" id="112904.BH747_09950"/>
<organism evidence="3 4">
    <name type="scientific">Enterococcus villorum</name>
    <dbReference type="NCBI Taxonomy" id="112904"/>
    <lineage>
        <taxon>Bacteria</taxon>
        <taxon>Bacillati</taxon>
        <taxon>Bacillota</taxon>
        <taxon>Bacilli</taxon>
        <taxon>Lactobacillales</taxon>
        <taxon>Enterococcaceae</taxon>
        <taxon>Enterococcus</taxon>
    </lineage>
</organism>
<dbReference type="Pfam" id="PF14501">
    <property type="entry name" value="HATPase_c_5"/>
    <property type="match status" value="1"/>
</dbReference>
<reference evidence="3 4" key="1">
    <citation type="journal article" date="2017" name="BMC Microbiol.">
        <title>Comparative genomics of Enterococcus spp. isolated from bovine feces.</title>
        <authorList>
            <person name="Beukers A.G."/>
            <person name="Zaheer R."/>
            <person name="Goji N."/>
            <person name="Amoako K.K."/>
            <person name="Chaves A.V."/>
            <person name="Ward M.P."/>
            <person name="McAllister T.A."/>
        </authorList>
    </citation>
    <scope>NUCLEOTIDE SEQUENCE [LARGE SCALE GENOMIC DNA]</scope>
    <source>
        <strain evidence="3 4">F1129D 143</strain>
    </source>
</reference>
<feature type="transmembrane region" description="Helical" evidence="1">
    <location>
        <begin position="64"/>
        <end position="82"/>
    </location>
</feature>
<dbReference type="AlphaFoldDB" id="A0A1V8YAD0"/>
<dbReference type="PANTHER" id="PTHR40448:SF1">
    <property type="entry name" value="TWO-COMPONENT SENSOR HISTIDINE KINASE"/>
    <property type="match status" value="1"/>
</dbReference>
<dbReference type="InterPro" id="IPR036890">
    <property type="entry name" value="HATPase_C_sf"/>
</dbReference>
<feature type="domain" description="Sensor histidine kinase NatK-like C-terminal" evidence="2">
    <location>
        <begin position="312"/>
        <end position="416"/>
    </location>
</feature>
<dbReference type="SUPFAM" id="SSF55874">
    <property type="entry name" value="ATPase domain of HSP90 chaperone/DNA topoisomerase II/histidine kinase"/>
    <property type="match status" value="1"/>
</dbReference>
<keyword evidence="1" id="KW-0812">Transmembrane</keyword>
<sequence length="421" mass="49625">MTVELLFFYWYVPNKNFSLKAKLLNSFVILLLAVLTIFLPDLYVWLISLMYLSGYIYLYYNSRSLIYSVWYTLLAYVIIQVSETSTYHVVDDLIILENMNIIKGWMLFTFVTCIEITIFLLLIYCTKKIKNDIELLGYINSLSKKIKITIIIYCIIFILIAYLQGFQARMSEASYWFDNIILFFLVVIFIGVLYFLTSIESYRNEVKQLNTIFKQEIERTKEIKKFRHDYKNILLSLQIYLAENNIDEAKMLLEEISGYSNSILTDNMFRDLNKIKIIPVKSILFFKIKEAMDKKIKINFHVNEELNKASINTLDFVRVLSNIIDNAIEACVEIKEDPYISILIFRRSEFLVIEIENNYLDKEEGFFNNLTKAGFTTKNNHEGIGLFYLSNLVNTNSNINYSIEKNKHFFKVMILINILPD</sequence>
<dbReference type="OrthoDB" id="1652078at2"/>
<name>A0A1V8YAD0_9ENTE</name>
<evidence type="ECO:0000256" key="1">
    <source>
        <dbReference type="SAM" id="Phobius"/>
    </source>
</evidence>
<dbReference type="EMBL" id="MJEA01000010">
    <property type="protein sequence ID" value="OQO69583.1"/>
    <property type="molecule type" value="Genomic_DNA"/>
</dbReference>
<gene>
    <name evidence="3" type="ORF">BH747_09950</name>
</gene>
<dbReference type="PANTHER" id="PTHR40448">
    <property type="entry name" value="TWO-COMPONENT SENSOR HISTIDINE KINASE"/>
    <property type="match status" value="1"/>
</dbReference>
<dbReference type="Gene3D" id="3.30.565.10">
    <property type="entry name" value="Histidine kinase-like ATPase, C-terminal domain"/>
    <property type="match status" value="1"/>
</dbReference>
<dbReference type="RefSeq" id="WP_081184289.1">
    <property type="nucleotide sequence ID" value="NZ_MJEA01000010.1"/>
</dbReference>
<keyword evidence="1" id="KW-0472">Membrane</keyword>